<dbReference type="OrthoDB" id="1045822at2759"/>
<gene>
    <name evidence="2" type="ORF">IFM89_016009</name>
</gene>
<dbReference type="AlphaFoldDB" id="A0A835M856"/>
<dbReference type="PANTHER" id="PTHR15907">
    <property type="entry name" value="DUF614 FAMILY PROTEIN-RELATED"/>
    <property type="match status" value="1"/>
</dbReference>
<proteinExistence type="predicted"/>
<keyword evidence="1" id="KW-0472">Membrane</keyword>
<keyword evidence="1" id="KW-1133">Transmembrane helix</keyword>
<dbReference type="InterPro" id="IPR006461">
    <property type="entry name" value="PLAC_motif_containing"/>
</dbReference>
<evidence type="ECO:0000256" key="1">
    <source>
        <dbReference type="SAM" id="Phobius"/>
    </source>
</evidence>
<dbReference type="EMBL" id="JADFTS010000003">
    <property type="protein sequence ID" value="KAF9614216.1"/>
    <property type="molecule type" value="Genomic_DNA"/>
</dbReference>
<feature type="transmembrane region" description="Helical" evidence="1">
    <location>
        <begin position="53"/>
        <end position="71"/>
    </location>
</feature>
<sequence>MVQNQIGEPWKTGLFDCQLNPANAIMTAFLPCATFGKIAVVLDGGKMTRRSGSLSYLLLMPLLCSQVVMGSKYRAKLRKKFNLVEAPYGDCFSHVFCSCCSLCQEFRELQSRGLDPNLGWNELLAQQAMQQGYPDQVQQPPHNQTMSK</sequence>
<organism evidence="2 3">
    <name type="scientific">Coptis chinensis</name>
    <dbReference type="NCBI Taxonomy" id="261450"/>
    <lineage>
        <taxon>Eukaryota</taxon>
        <taxon>Viridiplantae</taxon>
        <taxon>Streptophyta</taxon>
        <taxon>Embryophyta</taxon>
        <taxon>Tracheophyta</taxon>
        <taxon>Spermatophyta</taxon>
        <taxon>Magnoliopsida</taxon>
        <taxon>Ranunculales</taxon>
        <taxon>Ranunculaceae</taxon>
        <taxon>Coptidoideae</taxon>
        <taxon>Coptis</taxon>
    </lineage>
</organism>
<keyword evidence="3" id="KW-1185">Reference proteome</keyword>
<keyword evidence="1" id="KW-0812">Transmembrane</keyword>
<protein>
    <submittedName>
        <fullName evidence="2">Uncharacterized protein</fullName>
    </submittedName>
</protein>
<accession>A0A835M856</accession>
<reference evidence="2 3" key="1">
    <citation type="submission" date="2020-10" db="EMBL/GenBank/DDBJ databases">
        <title>The Coptis chinensis genome and diversification of protoberbering-type alkaloids.</title>
        <authorList>
            <person name="Wang B."/>
            <person name="Shu S."/>
            <person name="Song C."/>
            <person name="Liu Y."/>
        </authorList>
    </citation>
    <scope>NUCLEOTIDE SEQUENCE [LARGE SCALE GENOMIC DNA]</scope>
    <source>
        <strain evidence="2">HL-2020</strain>
        <tissue evidence="2">Leaf</tissue>
    </source>
</reference>
<evidence type="ECO:0000313" key="3">
    <source>
        <dbReference type="Proteomes" id="UP000631114"/>
    </source>
</evidence>
<dbReference type="Pfam" id="PF04749">
    <property type="entry name" value="PLAC8"/>
    <property type="match status" value="1"/>
</dbReference>
<evidence type="ECO:0000313" key="2">
    <source>
        <dbReference type="EMBL" id="KAF9614216.1"/>
    </source>
</evidence>
<comment type="caution">
    <text evidence="2">The sequence shown here is derived from an EMBL/GenBank/DDBJ whole genome shotgun (WGS) entry which is preliminary data.</text>
</comment>
<dbReference type="Proteomes" id="UP000631114">
    <property type="component" value="Unassembled WGS sequence"/>
</dbReference>
<dbReference type="NCBIfam" id="TIGR01571">
    <property type="entry name" value="A_thal_Cys_rich"/>
    <property type="match status" value="1"/>
</dbReference>
<name>A0A835M856_9MAGN</name>